<reference evidence="1 2" key="1">
    <citation type="submission" date="2010-03" db="EMBL/GenBank/DDBJ databases">
        <title>The genome sequence of Bacteriodes xylanisolvens XB1A.</title>
        <authorList>
            <consortium name="metaHIT consortium -- http://www.metahit.eu/"/>
            <person name="Pajon A."/>
            <person name="Turner K."/>
            <person name="Parkhill J."/>
            <person name="Bernalier A."/>
        </authorList>
    </citation>
    <scope>NUCLEOTIDE SEQUENCE [LARGE SCALE GENOMIC DNA]</scope>
    <source>
        <strain evidence="1 2">XB1A</strain>
    </source>
</reference>
<reference evidence="1 2" key="2">
    <citation type="submission" date="2010-03" db="EMBL/GenBank/DDBJ databases">
        <authorList>
            <person name="Pajon A."/>
        </authorList>
    </citation>
    <scope>NUCLEOTIDE SEQUENCE [LARGE SCALE GENOMIC DNA]</scope>
    <source>
        <strain evidence="1 2">XB1A</strain>
    </source>
</reference>
<protein>
    <submittedName>
        <fullName evidence="1">Uncharacterized protein</fullName>
    </submittedName>
</protein>
<evidence type="ECO:0000313" key="1">
    <source>
        <dbReference type="EMBL" id="CBK66449.1"/>
    </source>
</evidence>
<dbReference type="Proteomes" id="UP000008795">
    <property type="component" value="Chromosome"/>
</dbReference>
<sequence>MAHILDCANVMCFDDNSKSFEEAVKSADEPEEIIALFNQVTLRKL</sequence>
<dbReference type="KEGG" id="bxy:BXY_13090"/>
<dbReference type="PATRIC" id="fig|657309.4.peg.77"/>
<organism evidence="1 2">
    <name type="scientific">Bacteroides xylanisolvens XB1A</name>
    <dbReference type="NCBI Taxonomy" id="657309"/>
    <lineage>
        <taxon>Bacteria</taxon>
        <taxon>Pseudomonadati</taxon>
        <taxon>Bacteroidota</taxon>
        <taxon>Bacteroidia</taxon>
        <taxon>Bacteroidales</taxon>
        <taxon>Bacteroidaceae</taxon>
        <taxon>Bacteroides</taxon>
    </lineage>
</organism>
<proteinExistence type="predicted"/>
<dbReference type="EMBL" id="FP929033">
    <property type="protein sequence ID" value="CBK66449.1"/>
    <property type="molecule type" value="Genomic_DNA"/>
</dbReference>
<dbReference type="HOGENOM" id="CLU_3040642_0_0_10"/>
<dbReference type="eggNOG" id="ENOG5033594">
    <property type="taxonomic scope" value="Bacteria"/>
</dbReference>
<name>D6CW97_9BACE</name>
<accession>D6CW97</accession>
<gene>
    <name evidence="1" type="ORF">BXY_13090</name>
</gene>
<evidence type="ECO:0000313" key="2">
    <source>
        <dbReference type="Proteomes" id="UP000008795"/>
    </source>
</evidence>
<dbReference type="AlphaFoldDB" id="D6CW97"/>